<accession>A0A2N7TWK8</accession>
<dbReference type="OrthoDB" id="7796913at2"/>
<dbReference type="RefSeq" id="WP_102655399.1">
    <property type="nucleotide sequence ID" value="NZ_PNRF01000044.1"/>
</dbReference>
<name>A0A2N7TWK8_9GAMM</name>
<proteinExistence type="predicted"/>
<dbReference type="EMBL" id="PNRF01000044">
    <property type="protein sequence ID" value="PMR72535.1"/>
    <property type="molecule type" value="Genomic_DNA"/>
</dbReference>
<evidence type="ECO:0000313" key="2">
    <source>
        <dbReference type="Proteomes" id="UP000235803"/>
    </source>
</evidence>
<evidence type="ECO:0000313" key="1">
    <source>
        <dbReference type="EMBL" id="PMR72535.1"/>
    </source>
</evidence>
<protein>
    <recommendedName>
        <fullName evidence="3">GIY-YIG domain-containing protein</fullName>
    </recommendedName>
</protein>
<organism evidence="1 2">
    <name type="scientific">Billgrantia endophytica</name>
    <dbReference type="NCBI Taxonomy" id="2033802"/>
    <lineage>
        <taxon>Bacteria</taxon>
        <taxon>Pseudomonadati</taxon>
        <taxon>Pseudomonadota</taxon>
        <taxon>Gammaproteobacteria</taxon>
        <taxon>Oceanospirillales</taxon>
        <taxon>Halomonadaceae</taxon>
        <taxon>Billgrantia</taxon>
    </lineage>
</organism>
<gene>
    <name evidence="1" type="ORF">C1H69_21345</name>
</gene>
<comment type="caution">
    <text evidence="1">The sequence shown here is derived from an EMBL/GenBank/DDBJ whole genome shotgun (WGS) entry which is preliminary data.</text>
</comment>
<dbReference type="AlphaFoldDB" id="A0A2N7TWK8"/>
<sequence>MRSDVKINKLWWEHLAPKPMIARRREVEALLNNFIQKSPYGAEWIKVAKNPNGIFRVKPGQMIPVVQLTFLGKAPGFVAPFQKLKAGHRTVGAATEYQSGRPLEEAERALQPIISIDLVTDPLFIQAARQGQTTLDESQITQPSLLFSIPAHFLLSPKHFPKKAYVLYQHIFGHGGSYPNDGFFYVGVTTRSWQKRWSEHKRAINGGSPLLFHRKYREEKEKGRITYVNHKVMGITDDLEKLYATEEFLVEGHWEDQRRLNMIPGGKSGLRYLRENGLLQQSVVPMPDERDRIVGEWLKEHPRKGLPAPWVAEKWRDNDWAVAQICGRDGRLSVEQIRAIRQLANEYSAEEIFTRIGAKNVAQVQRVLDGKTYSRVE</sequence>
<reference evidence="1 2" key="1">
    <citation type="submission" date="2018-01" db="EMBL/GenBank/DDBJ databases">
        <title>Halomonas endophytica sp. nov., isolated from storage liquid in the stems of Populus euphratica.</title>
        <authorList>
            <person name="Chen C."/>
        </authorList>
    </citation>
    <scope>NUCLEOTIDE SEQUENCE [LARGE SCALE GENOMIC DNA]</scope>
    <source>
        <strain evidence="1 2">MC28</strain>
    </source>
</reference>
<keyword evidence="2" id="KW-1185">Reference proteome</keyword>
<dbReference type="Proteomes" id="UP000235803">
    <property type="component" value="Unassembled WGS sequence"/>
</dbReference>
<evidence type="ECO:0008006" key="3">
    <source>
        <dbReference type="Google" id="ProtNLM"/>
    </source>
</evidence>